<reference evidence="1 2" key="1">
    <citation type="submission" date="2016-03" db="EMBL/GenBank/DDBJ databases">
        <title>Whole genome sequencing of Grifola frondosa 9006-11.</title>
        <authorList>
            <person name="Min B."/>
            <person name="Park H."/>
            <person name="Kim J.-G."/>
            <person name="Cho H."/>
            <person name="Oh Y.-L."/>
            <person name="Kong W.-S."/>
            <person name="Choi I.-G."/>
        </authorList>
    </citation>
    <scope>NUCLEOTIDE SEQUENCE [LARGE SCALE GENOMIC DNA]</scope>
    <source>
        <strain evidence="1 2">9006-11</strain>
    </source>
</reference>
<dbReference type="AlphaFoldDB" id="A0A1C7M1U9"/>
<sequence length="103" mass="11216">MEVLCPLSVLETLMNRIVLSLTSTGWGMLVVLPIVHNRSSSSITSSASPHCPAVTRFRATPVIFTTPPTTRMRSRTAPKFGSLHSLRKFSSSCFAPCSSHLVQ</sequence>
<name>A0A1C7M1U9_GRIFR</name>
<proteinExistence type="predicted"/>
<evidence type="ECO:0000313" key="2">
    <source>
        <dbReference type="Proteomes" id="UP000092993"/>
    </source>
</evidence>
<gene>
    <name evidence="1" type="ORF">A0H81_09542</name>
</gene>
<keyword evidence="2" id="KW-1185">Reference proteome</keyword>
<dbReference type="EMBL" id="LUGG01000013">
    <property type="protein sequence ID" value="OBZ70900.1"/>
    <property type="molecule type" value="Genomic_DNA"/>
</dbReference>
<dbReference type="Proteomes" id="UP000092993">
    <property type="component" value="Unassembled WGS sequence"/>
</dbReference>
<organism evidence="1 2">
    <name type="scientific">Grifola frondosa</name>
    <name type="common">Maitake</name>
    <name type="synonym">Polyporus frondosus</name>
    <dbReference type="NCBI Taxonomy" id="5627"/>
    <lineage>
        <taxon>Eukaryota</taxon>
        <taxon>Fungi</taxon>
        <taxon>Dikarya</taxon>
        <taxon>Basidiomycota</taxon>
        <taxon>Agaricomycotina</taxon>
        <taxon>Agaricomycetes</taxon>
        <taxon>Polyporales</taxon>
        <taxon>Grifolaceae</taxon>
        <taxon>Grifola</taxon>
    </lineage>
</organism>
<evidence type="ECO:0000313" key="1">
    <source>
        <dbReference type="EMBL" id="OBZ70900.1"/>
    </source>
</evidence>
<accession>A0A1C7M1U9</accession>
<protein>
    <submittedName>
        <fullName evidence="1">Uncharacterized protein</fullName>
    </submittedName>
</protein>
<comment type="caution">
    <text evidence="1">The sequence shown here is derived from an EMBL/GenBank/DDBJ whole genome shotgun (WGS) entry which is preliminary data.</text>
</comment>